<keyword evidence="2" id="KW-1185">Reference proteome</keyword>
<dbReference type="EMBL" id="PDCK01000039">
    <property type="protein sequence ID" value="PRQ56721.1"/>
    <property type="molecule type" value="Genomic_DNA"/>
</dbReference>
<evidence type="ECO:0000313" key="2">
    <source>
        <dbReference type="Proteomes" id="UP000238479"/>
    </source>
</evidence>
<gene>
    <name evidence="1" type="ORF">RchiOBHm_Chr1g0340421</name>
</gene>
<dbReference type="Gramene" id="PRQ56721">
    <property type="protein sequence ID" value="PRQ56721"/>
    <property type="gene ID" value="RchiOBHm_Chr1g0340421"/>
</dbReference>
<name>A0A2P6SDF3_ROSCH</name>
<organism evidence="1 2">
    <name type="scientific">Rosa chinensis</name>
    <name type="common">China rose</name>
    <dbReference type="NCBI Taxonomy" id="74649"/>
    <lineage>
        <taxon>Eukaryota</taxon>
        <taxon>Viridiplantae</taxon>
        <taxon>Streptophyta</taxon>
        <taxon>Embryophyta</taxon>
        <taxon>Tracheophyta</taxon>
        <taxon>Spermatophyta</taxon>
        <taxon>Magnoliopsida</taxon>
        <taxon>eudicotyledons</taxon>
        <taxon>Gunneridae</taxon>
        <taxon>Pentapetalae</taxon>
        <taxon>rosids</taxon>
        <taxon>fabids</taxon>
        <taxon>Rosales</taxon>
        <taxon>Rosaceae</taxon>
        <taxon>Rosoideae</taxon>
        <taxon>Rosoideae incertae sedis</taxon>
        <taxon>Rosa</taxon>
    </lineage>
</organism>
<protein>
    <submittedName>
        <fullName evidence="1">Uncharacterized protein</fullName>
    </submittedName>
</protein>
<sequence>MEEFQIQRIFAIFIDWLKNLNRLHPSSKYLGVQKSKVSKLNMWSSFIQVFESTIVCFQYEYQSCTPVIVSICSFEHSSINKEFLRY</sequence>
<dbReference type="Proteomes" id="UP000238479">
    <property type="component" value="Chromosome 1"/>
</dbReference>
<evidence type="ECO:0000313" key="1">
    <source>
        <dbReference type="EMBL" id="PRQ56721.1"/>
    </source>
</evidence>
<reference evidence="1 2" key="1">
    <citation type="journal article" date="2018" name="Nat. Genet.">
        <title>The Rosa genome provides new insights in the design of modern roses.</title>
        <authorList>
            <person name="Bendahmane M."/>
        </authorList>
    </citation>
    <scope>NUCLEOTIDE SEQUENCE [LARGE SCALE GENOMIC DNA]</scope>
    <source>
        <strain evidence="2">cv. Old Blush</strain>
    </source>
</reference>
<dbReference type="AlphaFoldDB" id="A0A2P6SDF3"/>
<comment type="caution">
    <text evidence="1">The sequence shown here is derived from an EMBL/GenBank/DDBJ whole genome shotgun (WGS) entry which is preliminary data.</text>
</comment>
<accession>A0A2P6SDF3</accession>
<proteinExistence type="predicted"/>